<evidence type="ECO:0000313" key="1">
    <source>
        <dbReference type="EMBL" id="QDT93491.1"/>
    </source>
</evidence>
<dbReference type="Pfam" id="PF07394">
    <property type="entry name" value="DUF1501"/>
    <property type="match status" value="1"/>
</dbReference>
<proteinExistence type="predicted"/>
<sequence>MLGLSRREMLRSASCGFGYLALSALCGQTATARDSAVTASLAPRTPQLPARAKRVIFLCMSGGPAQLDTFDYKPQTGKKKHPGSVFNFAQHGESGLWISELLPETAKHADKLCVLNGMHADITNHAQSFLQLHTGDRLRPRPSLGSWILYGLGTENQNVPGFISLYPKKPSVYSSAFLPPVYEGTPIGLNTTNMSTATIGNIQSNHLPAATKRRQLDFVQAMNREHATLRPEDARLDAVIQSMELGFRMQMAAPELLDLNQETKSTLERYRVGQGKTVGTCRDSDFGRQCLLARRFAEAGVRFIEVNHGSWDQHKNHRADLTANCESTDAPIAALLEDLEQRGLLEETLVVWGGEFGRPGLVPETKKNETGHNARGFTFWMAGGGIKSGLAYGKTDPTGARAIEGKVHFRDLHATILHQLGLQHDRLTFHQGNREFRLTGTEGGNVVHDIIA</sequence>
<dbReference type="PANTHER" id="PTHR43737:SF1">
    <property type="entry name" value="DUF1501 DOMAIN-CONTAINING PROTEIN"/>
    <property type="match status" value="1"/>
</dbReference>
<dbReference type="InterPro" id="IPR010869">
    <property type="entry name" value="DUF1501"/>
</dbReference>
<dbReference type="Gene3D" id="3.40.720.10">
    <property type="entry name" value="Alkaline Phosphatase, subunit A"/>
    <property type="match status" value="1"/>
</dbReference>
<dbReference type="EMBL" id="CP036343">
    <property type="protein sequence ID" value="QDT93491.1"/>
    <property type="molecule type" value="Genomic_DNA"/>
</dbReference>
<dbReference type="PANTHER" id="PTHR43737">
    <property type="entry name" value="BLL7424 PROTEIN"/>
    <property type="match status" value="1"/>
</dbReference>
<dbReference type="OrthoDB" id="127333at2"/>
<evidence type="ECO:0000313" key="2">
    <source>
        <dbReference type="Proteomes" id="UP000316855"/>
    </source>
</evidence>
<dbReference type="PROSITE" id="PS51318">
    <property type="entry name" value="TAT"/>
    <property type="match status" value="1"/>
</dbReference>
<dbReference type="Proteomes" id="UP000316855">
    <property type="component" value="Chromosome"/>
</dbReference>
<dbReference type="SUPFAM" id="SSF53649">
    <property type="entry name" value="Alkaline phosphatase-like"/>
    <property type="match status" value="1"/>
</dbReference>
<gene>
    <name evidence="1" type="ORF">Pan161_51710</name>
</gene>
<accession>A0A517VKE6</accession>
<dbReference type="AlphaFoldDB" id="A0A517VKE6"/>
<dbReference type="InterPro" id="IPR006311">
    <property type="entry name" value="TAT_signal"/>
</dbReference>
<reference evidence="1 2" key="1">
    <citation type="submission" date="2019-02" db="EMBL/GenBank/DDBJ databases">
        <title>Deep-cultivation of Planctomycetes and their phenomic and genomic characterization uncovers novel biology.</title>
        <authorList>
            <person name="Wiegand S."/>
            <person name="Jogler M."/>
            <person name="Boedeker C."/>
            <person name="Pinto D."/>
            <person name="Vollmers J."/>
            <person name="Rivas-Marin E."/>
            <person name="Kohn T."/>
            <person name="Peeters S.H."/>
            <person name="Heuer A."/>
            <person name="Rast P."/>
            <person name="Oberbeckmann S."/>
            <person name="Bunk B."/>
            <person name="Jeske O."/>
            <person name="Meyerdierks A."/>
            <person name="Storesund J.E."/>
            <person name="Kallscheuer N."/>
            <person name="Luecker S."/>
            <person name="Lage O.M."/>
            <person name="Pohl T."/>
            <person name="Merkel B.J."/>
            <person name="Hornburger P."/>
            <person name="Mueller R.-W."/>
            <person name="Bruemmer F."/>
            <person name="Labrenz M."/>
            <person name="Spormann A.M."/>
            <person name="Op den Camp H."/>
            <person name="Overmann J."/>
            <person name="Amann R."/>
            <person name="Jetten M.S.M."/>
            <person name="Mascher T."/>
            <person name="Medema M.H."/>
            <person name="Devos D.P."/>
            <person name="Kaster A.-K."/>
            <person name="Ovreas L."/>
            <person name="Rohde M."/>
            <person name="Galperin M.Y."/>
            <person name="Jogler C."/>
        </authorList>
    </citation>
    <scope>NUCLEOTIDE SEQUENCE [LARGE SCALE GENOMIC DNA]</scope>
    <source>
        <strain evidence="1 2">Pan161</strain>
    </source>
</reference>
<keyword evidence="2" id="KW-1185">Reference proteome</keyword>
<organism evidence="1 2">
    <name type="scientific">Gimesia algae</name>
    <dbReference type="NCBI Taxonomy" id="2527971"/>
    <lineage>
        <taxon>Bacteria</taxon>
        <taxon>Pseudomonadati</taxon>
        <taxon>Planctomycetota</taxon>
        <taxon>Planctomycetia</taxon>
        <taxon>Planctomycetales</taxon>
        <taxon>Planctomycetaceae</taxon>
        <taxon>Gimesia</taxon>
    </lineage>
</organism>
<evidence type="ECO:0008006" key="3">
    <source>
        <dbReference type="Google" id="ProtNLM"/>
    </source>
</evidence>
<dbReference type="InterPro" id="IPR017850">
    <property type="entry name" value="Alkaline_phosphatase_core_sf"/>
</dbReference>
<dbReference type="KEGG" id="gax:Pan161_51710"/>
<protein>
    <recommendedName>
        <fullName evidence="3">Sulfatase</fullName>
    </recommendedName>
</protein>
<dbReference type="RefSeq" id="WP_145231451.1">
    <property type="nucleotide sequence ID" value="NZ_CP036343.1"/>
</dbReference>
<name>A0A517VKE6_9PLAN</name>